<name>A0A4Y5N1I0_9POXV</name>
<gene>
    <name evidence="1" type="ORF">FGHELIBC_00204</name>
</gene>
<accession>A0A4Y5N1I0</accession>
<dbReference type="Proteomes" id="UP000317975">
    <property type="component" value="Segment"/>
</dbReference>
<evidence type="ECO:0000313" key="1">
    <source>
        <dbReference type="EMBL" id="QCW07505.1"/>
    </source>
</evidence>
<reference evidence="1 2" key="1">
    <citation type="submission" date="2019-05" db="EMBL/GenBank/DDBJ databases">
        <title>The genome sequence of the first Camelpox virus case diagnosed in Israel.</title>
        <authorList>
            <person name="Israeli O."/>
            <person name="Cohen-Gihon I."/>
            <person name="Shifman O."/>
            <person name="Paran N."/>
            <person name="Melamed S."/>
            <person name="Laskar-Levy O."/>
            <person name="Zvi A."/>
            <person name="Beth-Din A."/>
        </authorList>
    </citation>
    <scope>NUCLEOTIDE SEQUENCE [LARGE SCALE GENOMIC DNA]</scope>
    <source>
        <strain evidence="1 2">Negev2016</strain>
    </source>
</reference>
<sequence>MYPNYKNYNNEKDKVHLFKHGSVGMPYRSTHCKKLSENPKCKHHRYHIGKWKPIEYRFTKHKLPMIRLTTNYHGELSNAVVSKMKKYFTSPINIKLDISDIDKVYDDPEVFWIFAKERLRTFSSISVTLFPCSVIAGHVNIVDFSHLPVNDTKNSDGYYARYMFIGSIEKPT</sequence>
<dbReference type="EMBL" id="MK910851">
    <property type="protein sequence ID" value="QCW07505.1"/>
    <property type="molecule type" value="Genomic_DNA"/>
</dbReference>
<organism evidence="1 2">
    <name type="scientific">Camelpox virus</name>
    <dbReference type="NCBI Taxonomy" id="28873"/>
    <lineage>
        <taxon>Viruses</taxon>
        <taxon>Varidnaviria</taxon>
        <taxon>Bamfordvirae</taxon>
        <taxon>Nucleocytoviricota</taxon>
        <taxon>Pokkesviricetes</taxon>
        <taxon>Chitovirales</taxon>
        <taxon>Poxviridae</taxon>
        <taxon>Chordopoxvirinae</taxon>
        <taxon>Orthopoxvirus</taxon>
        <taxon>Orthopoxvirus camelpox</taxon>
    </lineage>
</organism>
<proteinExistence type="predicted"/>
<protein>
    <submittedName>
        <fullName evidence="1">Uncharacterized protein</fullName>
    </submittedName>
</protein>
<evidence type="ECO:0000313" key="2">
    <source>
        <dbReference type="Proteomes" id="UP000317975"/>
    </source>
</evidence>